<evidence type="ECO:0000256" key="1">
    <source>
        <dbReference type="SAM" id="MobiDB-lite"/>
    </source>
</evidence>
<dbReference type="RefSeq" id="WP_089848799.1">
    <property type="nucleotide sequence ID" value="NZ_FNEJ01000013.1"/>
</dbReference>
<dbReference type="Proteomes" id="UP000199093">
    <property type="component" value="Unassembled WGS sequence"/>
</dbReference>
<reference evidence="2 3" key="1">
    <citation type="submission" date="2016-10" db="EMBL/GenBank/DDBJ databases">
        <authorList>
            <person name="de Groot N.N."/>
        </authorList>
    </citation>
    <scope>NUCLEOTIDE SEQUENCE [LARGE SCALE GENOMIC DNA]</scope>
    <source>
        <strain evidence="2 3">DSM 26424</strain>
    </source>
</reference>
<gene>
    <name evidence="2" type="ORF">SAMN04487993_1013150</name>
</gene>
<feature type="region of interest" description="Disordered" evidence="1">
    <location>
        <begin position="1"/>
        <end position="29"/>
    </location>
</feature>
<protein>
    <submittedName>
        <fullName evidence="2">Uncharacterized protein</fullName>
    </submittedName>
</protein>
<sequence>MIQTPRTHTSAQPLLRRVQPATPPTGKKLEEPDFARLWSAMAAAEGHRRVLPPSPPAPPPLDADGLAVGSAGARLLKALRTGPGTRADLLERAGIKRGMWSSALFHLRAAGIAVVTETIRSKTSRTIYRLADDVSATAEQGVTGE</sequence>
<proteinExistence type="predicted"/>
<name>A0A1G8PVY0_9RHOB</name>
<keyword evidence="3" id="KW-1185">Reference proteome</keyword>
<feature type="compositionally biased region" description="Polar residues" evidence="1">
    <location>
        <begin position="1"/>
        <end position="12"/>
    </location>
</feature>
<evidence type="ECO:0000313" key="2">
    <source>
        <dbReference type="EMBL" id="SDI96593.1"/>
    </source>
</evidence>
<dbReference type="AlphaFoldDB" id="A0A1G8PVY0"/>
<evidence type="ECO:0000313" key="3">
    <source>
        <dbReference type="Proteomes" id="UP000199093"/>
    </source>
</evidence>
<dbReference type="STRING" id="555512.SAMN04487993_1013150"/>
<organism evidence="2 3">
    <name type="scientific">Salipiger marinus</name>
    <dbReference type="NCBI Taxonomy" id="555512"/>
    <lineage>
        <taxon>Bacteria</taxon>
        <taxon>Pseudomonadati</taxon>
        <taxon>Pseudomonadota</taxon>
        <taxon>Alphaproteobacteria</taxon>
        <taxon>Rhodobacterales</taxon>
        <taxon>Roseobacteraceae</taxon>
        <taxon>Salipiger</taxon>
    </lineage>
</organism>
<dbReference type="EMBL" id="FNEJ01000013">
    <property type="protein sequence ID" value="SDI96593.1"/>
    <property type="molecule type" value="Genomic_DNA"/>
</dbReference>
<accession>A0A1G8PVY0</accession>